<feature type="chain" id="PRO_5012263451" evidence="1">
    <location>
        <begin position="26"/>
        <end position="87"/>
    </location>
</feature>
<sequence length="87" mass="8805">MKTANPKTIALSCIAVALLAGAAAAQEVDPMIDVNGDGMLSFPELLTAYPAMTEEAFSTMDTTGDGVLDADETAAAIEAGQLTPTEG</sequence>
<dbReference type="OrthoDB" id="5470953at2"/>
<dbReference type="SUPFAM" id="SSF47473">
    <property type="entry name" value="EF-hand"/>
    <property type="match status" value="1"/>
</dbReference>
<dbReference type="Pfam" id="PF13202">
    <property type="entry name" value="EF-hand_5"/>
    <property type="match status" value="2"/>
</dbReference>
<evidence type="ECO:0000313" key="4">
    <source>
        <dbReference type="Proteomes" id="UP000201613"/>
    </source>
</evidence>
<dbReference type="AlphaFoldDB" id="A0A238LJ97"/>
<evidence type="ECO:0000256" key="1">
    <source>
        <dbReference type="SAM" id="SignalP"/>
    </source>
</evidence>
<evidence type="ECO:0000313" key="3">
    <source>
        <dbReference type="EMBL" id="SMY09688.1"/>
    </source>
</evidence>
<dbReference type="InterPro" id="IPR002048">
    <property type="entry name" value="EF_hand_dom"/>
</dbReference>
<name>A0A238LJ97_9RHOB</name>
<feature type="signal peptide" evidence="1">
    <location>
        <begin position="1"/>
        <end position="25"/>
    </location>
</feature>
<dbReference type="PROSITE" id="PS50222">
    <property type="entry name" value="EF_HAND_2"/>
    <property type="match status" value="1"/>
</dbReference>
<organism evidence="3 4">
    <name type="scientific">Flavimaricola marinus</name>
    <dbReference type="NCBI Taxonomy" id="1819565"/>
    <lineage>
        <taxon>Bacteria</taxon>
        <taxon>Pseudomonadati</taxon>
        <taxon>Pseudomonadota</taxon>
        <taxon>Alphaproteobacteria</taxon>
        <taxon>Rhodobacterales</taxon>
        <taxon>Paracoccaceae</taxon>
        <taxon>Flavimaricola</taxon>
    </lineage>
</organism>
<proteinExistence type="predicted"/>
<reference evidence="3 4" key="1">
    <citation type="submission" date="2017-05" db="EMBL/GenBank/DDBJ databases">
        <authorList>
            <person name="Song R."/>
            <person name="Chenine A.L."/>
            <person name="Ruprecht R.M."/>
        </authorList>
    </citation>
    <scope>NUCLEOTIDE SEQUENCE [LARGE SCALE GENOMIC DNA]</scope>
    <source>
        <strain evidence="3 4">CECT 8899</strain>
    </source>
</reference>
<dbReference type="RefSeq" id="WP_093993865.1">
    <property type="nucleotide sequence ID" value="NZ_FXZK01000011.1"/>
</dbReference>
<protein>
    <submittedName>
        <fullName evidence="3">EF hand</fullName>
    </submittedName>
</protein>
<gene>
    <name evidence="3" type="ORF">LOM8899_03860</name>
</gene>
<keyword evidence="1" id="KW-0732">Signal</keyword>
<keyword evidence="4" id="KW-1185">Reference proteome</keyword>
<accession>A0A238LJ97</accession>
<dbReference type="InterPro" id="IPR011992">
    <property type="entry name" value="EF-hand-dom_pair"/>
</dbReference>
<dbReference type="GO" id="GO:0005509">
    <property type="term" value="F:calcium ion binding"/>
    <property type="evidence" value="ECO:0007669"/>
    <property type="project" value="InterPro"/>
</dbReference>
<evidence type="ECO:0000259" key="2">
    <source>
        <dbReference type="PROSITE" id="PS50222"/>
    </source>
</evidence>
<dbReference type="Gene3D" id="1.10.238.10">
    <property type="entry name" value="EF-hand"/>
    <property type="match status" value="1"/>
</dbReference>
<dbReference type="EMBL" id="FXZK01000011">
    <property type="protein sequence ID" value="SMY09688.1"/>
    <property type="molecule type" value="Genomic_DNA"/>
</dbReference>
<feature type="domain" description="EF-hand" evidence="2">
    <location>
        <begin position="48"/>
        <end position="83"/>
    </location>
</feature>
<dbReference type="Proteomes" id="UP000201613">
    <property type="component" value="Unassembled WGS sequence"/>
</dbReference>